<dbReference type="AlphaFoldDB" id="A0A645E6U0"/>
<dbReference type="InterPro" id="IPR029063">
    <property type="entry name" value="SAM-dependent_MTases_sf"/>
</dbReference>
<keyword evidence="2 4" id="KW-0808">Transferase</keyword>
<dbReference type="GO" id="GO:0052914">
    <property type="term" value="F:16S rRNA (guanine(1207)-N(2))-methyltransferase activity"/>
    <property type="evidence" value="ECO:0007669"/>
    <property type="project" value="UniProtKB-EC"/>
</dbReference>
<organism evidence="4">
    <name type="scientific">bioreactor metagenome</name>
    <dbReference type="NCBI Taxonomy" id="1076179"/>
    <lineage>
        <taxon>unclassified sequences</taxon>
        <taxon>metagenomes</taxon>
        <taxon>ecological metagenomes</taxon>
    </lineage>
</organism>
<dbReference type="PANTHER" id="PTHR47816">
    <property type="entry name" value="RIBOSOMAL RNA SMALL SUBUNIT METHYLTRANSFERASE C"/>
    <property type="match status" value="1"/>
</dbReference>
<comment type="caution">
    <text evidence="4">The sequence shown here is derived from an EMBL/GenBank/DDBJ whole genome shotgun (WGS) entry which is preliminary data.</text>
</comment>
<proteinExistence type="predicted"/>
<dbReference type="InterPro" id="IPR046977">
    <property type="entry name" value="RsmC/RlmG"/>
</dbReference>
<dbReference type="EC" id="2.1.1.172" evidence="4"/>
<evidence type="ECO:0000256" key="2">
    <source>
        <dbReference type="ARBA" id="ARBA00022679"/>
    </source>
</evidence>
<sequence length="203" mass="22413">MSHYFENDNTLASCEREIQFDLFEKHLSFLSDNGVFSKKQIDEGTQIFLKTIVPLDLGKKVLDLGAGYGAIGLTLATFKQDTRLTLADINLRAVALCAHNAIRLGLADRVTCLQSDIYSNIEGSFDSIVINPPIRAGKEVTYAMYKGAKKYLIDGGSLYIVIRKAQGAESASKYIESVFGNIALLKRSRGYYVLKAIKGTEDK</sequence>
<dbReference type="PANTHER" id="PTHR47816:SF4">
    <property type="entry name" value="RIBOSOMAL RNA SMALL SUBUNIT METHYLTRANSFERASE C"/>
    <property type="match status" value="1"/>
</dbReference>
<dbReference type="SUPFAM" id="SSF53335">
    <property type="entry name" value="S-adenosyl-L-methionine-dependent methyltransferases"/>
    <property type="match status" value="1"/>
</dbReference>
<keyword evidence="1 4" id="KW-0489">Methyltransferase</keyword>
<dbReference type="InterPro" id="IPR007848">
    <property type="entry name" value="Small_mtfrase_dom"/>
</dbReference>
<evidence type="ECO:0000313" key="4">
    <source>
        <dbReference type="EMBL" id="MPM97215.1"/>
    </source>
</evidence>
<feature type="domain" description="Methyltransferase small" evidence="3">
    <location>
        <begin position="27"/>
        <end position="195"/>
    </location>
</feature>
<dbReference type="EMBL" id="VSSQ01043520">
    <property type="protein sequence ID" value="MPM97215.1"/>
    <property type="molecule type" value="Genomic_DNA"/>
</dbReference>
<evidence type="ECO:0000256" key="1">
    <source>
        <dbReference type="ARBA" id="ARBA00022603"/>
    </source>
</evidence>
<evidence type="ECO:0000259" key="3">
    <source>
        <dbReference type="Pfam" id="PF05175"/>
    </source>
</evidence>
<dbReference type="CDD" id="cd02440">
    <property type="entry name" value="AdoMet_MTases"/>
    <property type="match status" value="1"/>
</dbReference>
<gene>
    <name evidence="4" type="primary">rsmC_8</name>
    <name evidence="4" type="ORF">SDC9_144388</name>
</gene>
<accession>A0A645E6U0</accession>
<name>A0A645E6U0_9ZZZZ</name>
<dbReference type="Pfam" id="PF05175">
    <property type="entry name" value="MTS"/>
    <property type="match status" value="1"/>
</dbReference>
<reference evidence="4" key="1">
    <citation type="submission" date="2019-08" db="EMBL/GenBank/DDBJ databases">
        <authorList>
            <person name="Kucharzyk K."/>
            <person name="Murdoch R.W."/>
            <person name="Higgins S."/>
            <person name="Loffler F."/>
        </authorList>
    </citation>
    <scope>NUCLEOTIDE SEQUENCE</scope>
</reference>
<dbReference type="Gene3D" id="3.40.50.150">
    <property type="entry name" value="Vaccinia Virus protein VP39"/>
    <property type="match status" value="1"/>
</dbReference>
<protein>
    <submittedName>
        <fullName evidence="4">Ribosomal RNA small subunit methyltransferase C</fullName>
        <ecNumber evidence="4">2.1.1.172</ecNumber>
    </submittedName>
</protein>